<dbReference type="Proteomes" id="UP000321222">
    <property type="component" value="Chromosome"/>
</dbReference>
<dbReference type="OrthoDB" id="7177295at2"/>
<dbReference type="KEGG" id="fak:FUA48_16020"/>
<evidence type="ECO:0000313" key="2">
    <source>
        <dbReference type="Proteomes" id="UP000321222"/>
    </source>
</evidence>
<name>A0A5B9G1T4_9FLAO</name>
<dbReference type="AlphaFoldDB" id="A0A5B9G1T4"/>
<gene>
    <name evidence="1" type="ORF">FUA48_16020</name>
</gene>
<reference evidence="1 2" key="1">
    <citation type="submission" date="2019-08" db="EMBL/GenBank/DDBJ databases">
        <title>Flavobacterium alkalisoli sp. nov., isolated from rhizosphere soil of Suaeda salsa.</title>
        <authorList>
            <person name="Sun J.-Q."/>
            <person name="Xu L."/>
        </authorList>
    </citation>
    <scope>NUCLEOTIDE SEQUENCE [LARGE SCALE GENOMIC DNA]</scope>
    <source>
        <strain evidence="1 2">XS-5</strain>
    </source>
</reference>
<protein>
    <submittedName>
        <fullName evidence="1">Uncharacterized protein</fullName>
    </submittedName>
</protein>
<dbReference type="RefSeq" id="WP_147584466.1">
    <property type="nucleotide sequence ID" value="NZ_CP042831.1"/>
</dbReference>
<proteinExistence type="predicted"/>
<evidence type="ECO:0000313" key="1">
    <source>
        <dbReference type="EMBL" id="QEE51027.1"/>
    </source>
</evidence>
<accession>A0A5B9G1T4</accession>
<sequence length="630" mass="69099">MVLNNNIKYNPIYFYGGKNELPNNHNFTVLANTSEVSFDWEGHINESKAISFGNNSITRQAVMPCNVVVVPNGRIIISAYVKMDDGLEPSTVPGNLDFAFTYNANTVYIPNHLHLGNGIYRVWINVAIAPGATITSISVYKNISAATAKSFKIYGLQLERANVLSDTPTAYTPTYGAALGLGKHKPFTIIRGNTIYGKKRLLYDTGMIFAKAQQKNFTAPDLREKLLINEFIKQEIRIGVWHKQDLYGLFAYNDPALMNFARINWRNPFGKGTIENLCTYSTYFTNSGWSYSGTGNIKEPNTLETTAPDGSFTACKFQFKGNPGVSRKTGIIANSTTLTYSIYTKSGTALTANFRLRDDTTSIIKKTGVINYDLGTITNGTIQNVGNGWFKISITATDCVIGNSYSIYYGDVGSTQSLDDIWYVWHPQLENNSYASDFIPTDATTEKGDNLFMLYGGLTYGAYGFEGNGLDGYIDTQFNPAIMGRNYTLNDASRMYVLYKDGGNSSRREGILASNRNCTFGLSSTTAIRINQSLTDFSGGVPTLETGLKALVRDSSEAVRYINGDTEYARTVTSSSIISANQILLGFGGVYGTDGMSEYLMGGSITMAQIQGHRANINNLLAGFGLNQIA</sequence>
<organism evidence="1 2">
    <name type="scientific">Flavobacterium alkalisoli</name>
    <dbReference type="NCBI Taxonomy" id="2602769"/>
    <lineage>
        <taxon>Bacteria</taxon>
        <taxon>Pseudomonadati</taxon>
        <taxon>Bacteroidota</taxon>
        <taxon>Flavobacteriia</taxon>
        <taxon>Flavobacteriales</taxon>
        <taxon>Flavobacteriaceae</taxon>
        <taxon>Flavobacterium</taxon>
    </lineage>
</organism>
<dbReference type="EMBL" id="CP042831">
    <property type="protein sequence ID" value="QEE51027.1"/>
    <property type="molecule type" value="Genomic_DNA"/>
</dbReference>
<keyword evidence="2" id="KW-1185">Reference proteome</keyword>